<keyword evidence="5" id="KW-1185">Reference proteome</keyword>
<sequence length="576" mass="65399">MEIDDKIQKYEHFLNDKLKNDLKDIEKALEQKVKQLKEWRDIVNTVNGVKDFKEKDVDMHVNFDLGNRTYAFGEIVDYGNLYLDIGLGYLLEMDQEEVIKYSNIRSKLLQKEVLHLRQLAVNVKVHIKMVLLAINELKCTLTKYYSKEDINIDLDDIMAPKYMPDVLFLDKTNYNTFNSTITHGPEGSISDALDTMTFHRMMMNQYLCRTYVANKIISSFKREKIQKRRSDGTVNLLERPKDANQELLYDEGSSTYNNWLSKSSIYEDIYKNHDYTNQRSNVLPLESSREEGINEMTVEHHGANKPLNALNNQHIDYRNTALESPVEQEPVIFHYTSNNPTRPTNVGKSQQLTDIFEVALTAVAFLSFGMFVVHLVISISSMHSQSTTTPSMFIPMSMNPTATAPDLGEDTSNDNGSASIDDNTSATDPDEINTGNDENEFNTGFGDSNDSEWQDDRLNFRLKRGIPAFSNPSTQALNEMAKRILSSIDASLLAYADNGTCLEKSICLSNQYSTKLPGLNKFILPIWNLGLILVQQVISNNKGSTTRGLRAAVLGLGNARCKIIYQSCNVKKYKNK</sequence>
<feature type="coiled-coil region" evidence="1">
    <location>
        <begin position="15"/>
        <end position="42"/>
    </location>
</feature>
<comment type="caution">
    <text evidence="4">The sequence shown here is derived from an EMBL/GenBank/DDBJ whole genome shotgun (WGS) entry which is preliminary data.</text>
</comment>
<dbReference type="SUPFAM" id="SSF46579">
    <property type="entry name" value="Prefoldin"/>
    <property type="match status" value="1"/>
</dbReference>
<dbReference type="EMBL" id="JAACXV010000156">
    <property type="protein sequence ID" value="KAF7282828.1"/>
    <property type="molecule type" value="Genomic_DNA"/>
</dbReference>
<dbReference type="CDD" id="cd23158">
    <property type="entry name" value="Prefoldin_UXT"/>
    <property type="match status" value="1"/>
</dbReference>
<evidence type="ECO:0000256" key="3">
    <source>
        <dbReference type="SAM" id="Phobius"/>
    </source>
</evidence>
<dbReference type="Pfam" id="PF02996">
    <property type="entry name" value="Prefoldin"/>
    <property type="match status" value="1"/>
</dbReference>
<dbReference type="InterPro" id="IPR009053">
    <property type="entry name" value="Prefoldin"/>
</dbReference>
<organism evidence="4 5">
    <name type="scientific">Rhynchophorus ferrugineus</name>
    <name type="common">Red palm weevil</name>
    <name type="synonym">Curculio ferrugineus</name>
    <dbReference type="NCBI Taxonomy" id="354439"/>
    <lineage>
        <taxon>Eukaryota</taxon>
        <taxon>Metazoa</taxon>
        <taxon>Ecdysozoa</taxon>
        <taxon>Arthropoda</taxon>
        <taxon>Hexapoda</taxon>
        <taxon>Insecta</taxon>
        <taxon>Pterygota</taxon>
        <taxon>Neoptera</taxon>
        <taxon>Endopterygota</taxon>
        <taxon>Coleoptera</taxon>
        <taxon>Polyphaga</taxon>
        <taxon>Cucujiformia</taxon>
        <taxon>Curculionidae</taxon>
        <taxon>Dryophthorinae</taxon>
        <taxon>Rhynchophorus</taxon>
    </lineage>
</organism>
<keyword evidence="3" id="KW-0472">Membrane</keyword>
<dbReference type="InterPro" id="IPR004127">
    <property type="entry name" value="Prefoldin_subunit_alpha"/>
</dbReference>
<dbReference type="Gene3D" id="1.10.287.370">
    <property type="match status" value="1"/>
</dbReference>
<dbReference type="Proteomes" id="UP000625711">
    <property type="component" value="Unassembled WGS sequence"/>
</dbReference>
<evidence type="ECO:0000256" key="1">
    <source>
        <dbReference type="SAM" id="Coils"/>
    </source>
</evidence>
<feature type="transmembrane region" description="Helical" evidence="3">
    <location>
        <begin position="358"/>
        <end position="377"/>
    </location>
</feature>
<keyword evidence="3" id="KW-0812">Transmembrane</keyword>
<proteinExistence type="predicted"/>
<protein>
    <submittedName>
        <fullName evidence="4">Uncharacterized protein</fullName>
    </submittedName>
</protein>
<accession>A0A834IPT8</accession>
<keyword evidence="3" id="KW-1133">Transmembrane helix</keyword>
<keyword evidence="1" id="KW-0175">Coiled coil</keyword>
<name>A0A834IPT8_RHYFE</name>
<evidence type="ECO:0000256" key="2">
    <source>
        <dbReference type="SAM" id="MobiDB-lite"/>
    </source>
</evidence>
<evidence type="ECO:0000313" key="5">
    <source>
        <dbReference type="Proteomes" id="UP000625711"/>
    </source>
</evidence>
<dbReference type="AlphaFoldDB" id="A0A834IPT8"/>
<evidence type="ECO:0000313" key="4">
    <source>
        <dbReference type="EMBL" id="KAF7282828.1"/>
    </source>
</evidence>
<reference evidence="4" key="1">
    <citation type="submission" date="2020-08" db="EMBL/GenBank/DDBJ databases">
        <title>Genome sequencing and assembly of the red palm weevil Rhynchophorus ferrugineus.</title>
        <authorList>
            <person name="Dias G.B."/>
            <person name="Bergman C.M."/>
            <person name="Manee M."/>
        </authorList>
    </citation>
    <scope>NUCLEOTIDE SEQUENCE</scope>
    <source>
        <strain evidence="4">AA-2017</strain>
        <tissue evidence="4">Whole larva</tissue>
    </source>
</reference>
<gene>
    <name evidence="4" type="ORF">GWI33_001966</name>
</gene>
<feature type="compositionally biased region" description="Polar residues" evidence="2">
    <location>
        <begin position="413"/>
        <end position="448"/>
    </location>
</feature>
<dbReference type="OrthoDB" id="433124at2759"/>
<feature type="region of interest" description="Disordered" evidence="2">
    <location>
        <begin position="394"/>
        <end position="452"/>
    </location>
</feature>